<proteinExistence type="inferred from homology"/>
<dbReference type="STRING" id="45235.A0A2K3PU87"/>
<dbReference type="InterPro" id="IPR008927">
    <property type="entry name" value="6-PGluconate_DH-like_C_sf"/>
</dbReference>
<dbReference type="Pfam" id="PF00984">
    <property type="entry name" value="UDPG_MGDP_dh"/>
    <property type="match status" value="1"/>
</dbReference>
<dbReference type="EMBL" id="NRSZ01001306">
    <property type="protein sequence ID" value="PNY18834.1"/>
    <property type="molecule type" value="Genomic_DNA"/>
</dbReference>
<dbReference type="SUPFAM" id="SSF48179">
    <property type="entry name" value="6-phosphogluconate dehydrogenase C-terminal domain-like"/>
    <property type="match status" value="1"/>
</dbReference>
<comment type="similarity">
    <text evidence="1">Belongs to the UDP-glucose/GDP-mannose dehydrogenase family.</text>
</comment>
<protein>
    <submittedName>
        <fullName evidence="4">UDP-glucose 6-dehydrogenase</fullName>
    </submittedName>
</protein>
<evidence type="ECO:0000313" key="4">
    <source>
        <dbReference type="EMBL" id="PNY18834.1"/>
    </source>
</evidence>
<dbReference type="GO" id="GO:0000271">
    <property type="term" value="P:polysaccharide biosynthetic process"/>
    <property type="evidence" value="ECO:0007669"/>
    <property type="project" value="InterPro"/>
</dbReference>
<keyword evidence="5" id="KW-1185">Reference proteome</keyword>
<organism evidence="4 5">
    <name type="scientific">Tolypocladium capitatum</name>
    <dbReference type="NCBI Taxonomy" id="45235"/>
    <lineage>
        <taxon>Eukaryota</taxon>
        <taxon>Fungi</taxon>
        <taxon>Dikarya</taxon>
        <taxon>Ascomycota</taxon>
        <taxon>Pezizomycotina</taxon>
        <taxon>Sordariomycetes</taxon>
        <taxon>Hypocreomycetidae</taxon>
        <taxon>Hypocreales</taxon>
        <taxon>Ophiocordycipitaceae</taxon>
        <taxon>Tolypocladium</taxon>
    </lineage>
</organism>
<evidence type="ECO:0000259" key="2">
    <source>
        <dbReference type="Pfam" id="PF00984"/>
    </source>
</evidence>
<accession>A0A2K3PU87</accession>
<dbReference type="PIRSF" id="PIRSF000124">
    <property type="entry name" value="UDPglc_GDPman_dh"/>
    <property type="match status" value="1"/>
</dbReference>
<dbReference type="GO" id="GO:0016628">
    <property type="term" value="F:oxidoreductase activity, acting on the CH-CH group of donors, NAD or NADP as acceptor"/>
    <property type="evidence" value="ECO:0007669"/>
    <property type="project" value="InterPro"/>
</dbReference>
<dbReference type="NCBIfam" id="TIGR03026">
    <property type="entry name" value="NDP-sugDHase"/>
    <property type="match status" value="1"/>
</dbReference>
<name>A0A2K3PU87_9HYPO</name>
<dbReference type="GO" id="GO:0016616">
    <property type="term" value="F:oxidoreductase activity, acting on the CH-OH group of donors, NAD or NADP as acceptor"/>
    <property type="evidence" value="ECO:0007669"/>
    <property type="project" value="InterPro"/>
</dbReference>
<dbReference type="InterPro" id="IPR014026">
    <property type="entry name" value="UDP-Glc/GDP-Man_DH_dimer"/>
</dbReference>
<gene>
    <name evidence="4" type="ORF">TCAP_07489</name>
</gene>
<dbReference type="InterPro" id="IPR017476">
    <property type="entry name" value="UDP-Glc/GDP-Man"/>
</dbReference>
<dbReference type="InterPro" id="IPR001732">
    <property type="entry name" value="UDP-Glc/GDP-Man_DH_N"/>
</dbReference>
<dbReference type="Proteomes" id="UP000236621">
    <property type="component" value="Unassembled WGS sequence"/>
</dbReference>
<evidence type="ECO:0000259" key="3">
    <source>
        <dbReference type="Pfam" id="PF03721"/>
    </source>
</evidence>
<dbReference type="GO" id="GO:0051287">
    <property type="term" value="F:NAD binding"/>
    <property type="evidence" value="ECO:0007669"/>
    <property type="project" value="InterPro"/>
</dbReference>
<dbReference type="InterPro" id="IPR036291">
    <property type="entry name" value="NAD(P)-bd_dom_sf"/>
</dbReference>
<dbReference type="SUPFAM" id="SSF51735">
    <property type="entry name" value="NAD(P)-binding Rossmann-fold domains"/>
    <property type="match status" value="1"/>
</dbReference>
<sequence>MLPFFKHGVFARTISLHNDEKRFKSWRFNARGYYDLTPPSEVPEPEAEAPELELAISEPINGDAKPLIAVIGVGYVGEHLVNAFSKRFGVLGYDVSETRKRHLERVFAGNDGVKFTTLTRDIAAATHFLISVPTLLLPDKTIDSSFLHTALGAVGNHARRGSVVVIESSVAVGMTREFLGPLAKEKGLFAGMSPERVDPGRVEPPAHVIPKIISGLDDIVPGSLDAIRTLYSQAFDTVVPVSSPEVAEMTKLYENCQRMVCIAYANEMADACRAHAIDPFEVCGAAATKPFGYMPFRPGLGVGGHCIPVNPHYLLANNEFPLLRAATERMRQRPADIAQRAVEKLDAASQDCPCQRVLVVGVGFKPGQAHVTNSPGLELAKSLLLTGRVDVTWIDPLVAQEAVPQIPRLDVSEWTVPSLGARFEMIIVALRQQGLDLAVLEKLQGVQVEMWCPHTYRKGIWLLIRHQVMEMTRGHHTILYDFKHRDCQPRSSMSRTYGAPPARHMWENIDPEALPPFLQPPSVNQPAPEPPAVEDLKIPSFGGHGTLEALQVSQILEDRGVPCCFCGVSALIYYGAGRVRDDWEICVPSELMHEAESLFKSETCSQNYISVPSWPCAQPGSLMHVYPRFQGRGLDFHFVLVPSHDVHLRPEPSSLQRSPNGLPYPKLHVLIQSFLDMNDPVSLCDVVDGSDVSEQWGADNLDLEGYNDSEWATRINRAIEDCSGGNSTWVGFVSTQKVARRDLWLSVVTTKAGRLGWTRPEGLFSTCFRLRGSPDPWLERRPCS</sequence>
<feature type="domain" description="UDP-glucose/GDP-mannose dehydrogenase dimerisation" evidence="2">
    <location>
        <begin position="246"/>
        <end position="318"/>
    </location>
</feature>
<dbReference type="AlphaFoldDB" id="A0A2K3PU87"/>
<feature type="domain" description="UDP-glucose/GDP-mannose dehydrogenase N-terminal" evidence="3">
    <location>
        <begin position="68"/>
        <end position="218"/>
    </location>
</feature>
<dbReference type="Gene3D" id="3.40.50.720">
    <property type="entry name" value="NAD(P)-binding Rossmann-like Domain"/>
    <property type="match status" value="2"/>
</dbReference>
<dbReference type="SUPFAM" id="SSF52413">
    <property type="entry name" value="UDP-glucose/GDP-mannose dehydrogenase C-terminal domain"/>
    <property type="match status" value="1"/>
</dbReference>
<evidence type="ECO:0000256" key="1">
    <source>
        <dbReference type="ARBA" id="ARBA00006601"/>
    </source>
</evidence>
<comment type="caution">
    <text evidence="4">The sequence shown here is derived from an EMBL/GenBank/DDBJ whole genome shotgun (WGS) entry which is preliminary data.</text>
</comment>
<dbReference type="PANTHER" id="PTHR43491:SF2">
    <property type="entry name" value="UDP-N-ACETYL-D-MANNOSAMINE DEHYDROGENASE"/>
    <property type="match status" value="1"/>
</dbReference>
<evidence type="ECO:0000313" key="5">
    <source>
        <dbReference type="Proteomes" id="UP000236621"/>
    </source>
</evidence>
<dbReference type="InterPro" id="IPR036220">
    <property type="entry name" value="UDP-Glc/GDP-Man_DH_C_sf"/>
</dbReference>
<dbReference type="OrthoDB" id="5059218at2759"/>
<dbReference type="InterPro" id="IPR028359">
    <property type="entry name" value="UDP_ManNAc/GlcNAc_DH"/>
</dbReference>
<dbReference type="PIRSF" id="PIRSF500136">
    <property type="entry name" value="UDP_ManNAc_DH"/>
    <property type="match status" value="1"/>
</dbReference>
<reference evidence="4 5" key="1">
    <citation type="submission" date="2017-08" db="EMBL/GenBank/DDBJ databases">
        <title>Harnessing the power of phylogenomics to disentangle the directionality and signatures of interkingdom host jumping in the parasitic fungal genus Tolypocladium.</title>
        <authorList>
            <person name="Quandt C.A."/>
            <person name="Patterson W."/>
            <person name="Spatafora J.W."/>
        </authorList>
    </citation>
    <scope>NUCLEOTIDE SEQUENCE [LARGE SCALE GENOMIC DNA]</scope>
    <source>
        <strain evidence="4 5">CBS 113982</strain>
    </source>
</reference>
<dbReference type="Pfam" id="PF03721">
    <property type="entry name" value="UDPG_MGDP_dh_N"/>
    <property type="match status" value="1"/>
</dbReference>
<dbReference type="PANTHER" id="PTHR43491">
    <property type="entry name" value="UDP-N-ACETYL-D-MANNOSAMINE DEHYDROGENASE"/>
    <property type="match status" value="1"/>
</dbReference>